<dbReference type="AlphaFoldDB" id="A0A328Z024"/>
<accession>A0A328Z024</accession>
<gene>
    <name evidence="2" type="ORF">AX018_103415</name>
</gene>
<protein>
    <submittedName>
        <fullName evidence="2">Uncharacterized protein</fullName>
    </submittedName>
</protein>
<reference evidence="2 3" key="1">
    <citation type="submission" date="2018-06" db="EMBL/GenBank/DDBJ databases">
        <title>Genomic Encyclopedia of Archaeal and Bacterial Type Strains, Phase II (KMG-II): from individual species to whole genera.</title>
        <authorList>
            <person name="Goeker M."/>
        </authorList>
    </citation>
    <scope>NUCLEOTIDE SEQUENCE [LARGE SCALE GENOMIC DNA]</scope>
    <source>
        <strain evidence="2 3">CFPB 3232</strain>
    </source>
</reference>
<name>A0A328Z024_9BURK</name>
<organism evidence="2 3">
    <name type="scientific">Paracidovorax anthurii</name>
    <dbReference type="NCBI Taxonomy" id="78229"/>
    <lineage>
        <taxon>Bacteria</taxon>
        <taxon>Pseudomonadati</taxon>
        <taxon>Pseudomonadota</taxon>
        <taxon>Betaproteobacteria</taxon>
        <taxon>Burkholderiales</taxon>
        <taxon>Comamonadaceae</taxon>
        <taxon>Paracidovorax</taxon>
    </lineage>
</organism>
<feature type="region of interest" description="Disordered" evidence="1">
    <location>
        <begin position="18"/>
        <end position="122"/>
    </location>
</feature>
<proteinExistence type="predicted"/>
<feature type="region of interest" description="Disordered" evidence="1">
    <location>
        <begin position="177"/>
        <end position="220"/>
    </location>
</feature>
<dbReference type="Proteomes" id="UP000248856">
    <property type="component" value="Unassembled WGS sequence"/>
</dbReference>
<feature type="compositionally biased region" description="Basic and acidic residues" evidence="1">
    <location>
        <begin position="96"/>
        <end position="118"/>
    </location>
</feature>
<evidence type="ECO:0000313" key="3">
    <source>
        <dbReference type="Proteomes" id="UP000248856"/>
    </source>
</evidence>
<evidence type="ECO:0000256" key="1">
    <source>
        <dbReference type="SAM" id="MobiDB-lite"/>
    </source>
</evidence>
<comment type="caution">
    <text evidence="2">The sequence shown here is derived from an EMBL/GenBank/DDBJ whole genome shotgun (WGS) entry which is preliminary data.</text>
</comment>
<keyword evidence="3" id="KW-1185">Reference proteome</keyword>
<evidence type="ECO:0000313" key="2">
    <source>
        <dbReference type="EMBL" id="RAR77812.1"/>
    </source>
</evidence>
<feature type="compositionally biased region" description="Low complexity" evidence="1">
    <location>
        <begin position="193"/>
        <end position="204"/>
    </location>
</feature>
<sequence>MSERGARHANQAMERTIAAAFNTNSPRRRTPRIAAGRAMAAPGQGGTASARGSVGQRPGHAGVHCLRTPRRPSLGSGQGRNGAGPVQCPRWHQGRARREPHDRAPGRHHGQPAERPGDARGGMLTAAPVRALKTGGLERSLSAMYPAVRADPAPGHGSMAMRPAGNPFHGFPASGGIPMPISGELRHPNPEVPARAPGPFPARGWVSCSAREWERERERG</sequence>
<feature type="compositionally biased region" description="Basic and acidic residues" evidence="1">
    <location>
        <begin position="211"/>
        <end position="220"/>
    </location>
</feature>
<dbReference type="EMBL" id="QLTA01000034">
    <property type="protein sequence ID" value="RAR77812.1"/>
    <property type="molecule type" value="Genomic_DNA"/>
</dbReference>